<protein>
    <submittedName>
        <fullName evidence="1">Uncharacterized protein</fullName>
    </submittedName>
</protein>
<organism evidence="1 2">
    <name type="scientific">Persea americana</name>
    <name type="common">Avocado</name>
    <dbReference type="NCBI Taxonomy" id="3435"/>
    <lineage>
        <taxon>Eukaryota</taxon>
        <taxon>Viridiplantae</taxon>
        <taxon>Streptophyta</taxon>
        <taxon>Embryophyta</taxon>
        <taxon>Tracheophyta</taxon>
        <taxon>Spermatophyta</taxon>
        <taxon>Magnoliopsida</taxon>
        <taxon>Magnoliidae</taxon>
        <taxon>Laurales</taxon>
        <taxon>Lauraceae</taxon>
        <taxon>Persea</taxon>
    </lineage>
</organism>
<dbReference type="Proteomes" id="UP001234297">
    <property type="component" value="Chromosome 8"/>
</dbReference>
<keyword evidence="2" id="KW-1185">Reference proteome</keyword>
<evidence type="ECO:0000313" key="1">
    <source>
        <dbReference type="EMBL" id="KAJ8632401.1"/>
    </source>
</evidence>
<accession>A0ACC2LG48</accession>
<evidence type="ECO:0000313" key="2">
    <source>
        <dbReference type="Proteomes" id="UP001234297"/>
    </source>
</evidence>
<reference evidence="1 2" key="1">
    <citation type="journal article" date="2022" name="Hortic Res">
        <title>A haplotype resolved chromosomal level avocado genome allows analysis of novel avocado genes.</title>
        <authorList>
            <person name="Nath O."/>
            <person name="Fletcher S.J."/>
            <person name="Hayward A."/>
            <person name="Shaw L.M."/>
            <person name="Masouleh A.K."/>
            <person name="Furtado A."/>
            <person name="Henry R.J."/>
            <person name="Mitter N."/>
        </authorList>
    </citation>
    <scope>NUCLEOTIDE SEQUENCE [LARGE SCALE GENOMIC DNA]</scope>
    <source>
        <strain evidence="2">cv. Hass</strain>
    </source>
</reference>
<comment type="caution">
    <text evidence="1">The sequence shown here is derived from an EMBL/GenBank/DDBJ whole genome shotgun (WGS) entry which is preliminary data.</text>
</comment>
<name>A0ACC2LG48_PERAE</name>
<dbReference type="EMBL" id="CM056816">
    <property type="protein sequence ID" value="KAJ8632401.1"/>
    <property type="molecule type" value="Genomic_DNA"/>
</dbReference>
<proteinExistence type="predicted"/>
<sequence length="243" mass="27594">MDMQEVSFSYEMKTLNMVRNRNLVRIAGYCIRDGFGFIVYEYMQGGTLFEVLHQSKPHIALDWKVRYHIAQGLSYLHHDCVPLIIHRYYKSSNILMDSELEPKIADSGMAKLAHDSNKSYTMSSIVGTLGYIAPENGYSTRLSEKCDVYSYGVVLLELLCRKLPVDPSFDEGLDIVSWVNMSLETSGEGCPFCFLDEEIHFWTEDEKSKALELLSLALSCTQLSCDDRPSMRKLVGSLLKLNG</sequence>
<gene>
    <name evidence="1" type="ORF">MRB53_025737</name>
</gene>